<dbReference type="GeneID" id="17037251"/>
<feature type="transmembrane region" description="Helical" evidence="2">
    <location>
        <begin position="156"/>
        <end position="176"/>
    </location>
</feature>
<feature type="transmembrane region" description="Helical" evidence="2">
    <location>
        <begin position="43"/>
        <end position="63"/>
    </location>
</feature>
<feature type="transmembrane region" description="Helical" evidence="2">
    <location>
        <begin position="329"/>
        <end position="353"/>
    </location>
</feature>
<feature type="region of interest" description="Disordered" evidence="1">
    <location>
        <begin position="1377"/>
        <end position="1454"/>
    </location>
</feature>
<reference evidence="3 4" key="1">
    <citation type="journal article" date="2012" name="Genome Biol.">
        <title>The genome of the polar eukaryotic microalga coccomyxa subellipsoidea reveals traits of cold adaptation.</title>
        <authorList>
            <person name="Blanc G."/>
            <person name="Agarkova I."/>
            <person name="Grimwood J."/>
            <person name="Kuo A."/>
            <person name="Brueggeman A."/>
            <person name="Dunigan D."/>
            <person name="Gurnon J."/>
            <person name="Ladunga I."/>
            <person name="Lindquist E."/>
            <person name="Lucas S."/>
            <person name="Pangilinan J."/>
            <person name="Proschold T."/>
            <person name="Salamov A."/>
            <person name="Schmutz J."/>
            <person name="Weeks D."/>
            <person name="Yamada T."/>
            <person name="Claverie J.M."/>
            <person name="Grigoriev I."/>
            <person name="Van Etten J."/>
            <person name="Lomsadze A."/>
            <person name="Borodovsky M."/>
        </authorList>
    </citation>
    <scope>NUCLEOTIDE SEQUENCE [LARGE SCALE GENOMIC DNA]</scope>
    <source>
        <strain evidence="3 4">C-169</strain>
    </source>
</reference>
<accession>I0YLP2</accession>
<feature type="transmembrane region" description="Helical" evidence="2">
    <location>
        <begin position="360"/>
        <end position="380"/>
    </location>
</feature>
<dbReference type="KEGG" id="csl:COCSUDRAFT_58604"/>
<keyword evidence="4" id="KW-1185">Reference proteome</keyword>
<feature type="region of interest" description="Disordered" evidence="1">
    <location>
        <begin position="1018"/>
        <end position="1050"/>
    </location>
</feature>
<dbReference type="EMBL" id="AGSI01000019">
    <property type="protein sequence ID" value="EIE19311.1"/>
    <property type="molecule type" value="Genomic_DNA"/>
</dbReference>
<evidence type="ECO:0000256" key="1">
    <source>
        <dbReference type="SAM" id="MobiDB-lite"/>
    </source>
</evidence>
<feature type="transmembrane region" description="Helical" evidence="2">
    <location>
        <begin position="12"/>
        <end position="31"/>
    </location>
</feature>
<keyword evidence="2" id="KW-1133">Transmembrane helix</keyword>
<feature type="transmembrane region" description="Helical" evidence="2">
    <location>
        <begin position="392"/>
        <end position="413"/>
    </location>
</feature>
<comment type="caution">
    <text evidence="3">The sequence shown here is derived from an EMBL/GenBank/DDBJ whole genome shotgun (WGS) entry which is preliminary data.</text>
</comment>
<gene>
    <name evidence="3" type="ORF">COCSUDRAFT_58604</name>
</gene>
<dbReference type="RefSeq" id="XP_005643855.1">
    <property type="nucleotide sequence ID" value="XM_005643798.1"/>
</dbReference>
<keyword evidence="2" id="KW-0812">Transmembrane</keyword>
<feature type="transmembrane region" description="Helical" evidence="2">
    <location>
        <begin position="282"/>
        <end position="301"/>
    </location>
</feature>
<feature type="region of interest" description="Disordered" evidence="1">
    <location>
        <begin position="537"/>
        <end position="566"/>
    </location>
</feature>
<feature type="region of interest" description="Disordered" evidence="1">
    <location>
        <begin position="1180"/>
        <end position="1294"/>
    </location>
</feature>
<name>I0YLP2_COCSC</name>
<feature type="transmembrane region" description="Helical" evidence="2">
    <location>
        <begin position="226"/>
        <end position="250"/>
    </location>
</feature>
<dbReference type="PANTHER" id="PTHR31102">
    <property type="match status" value="1"/>
</dbReference>
<keyword evidence="2" id="KW-0472">Membrane</keyword>
<dbReference type="eggNOG" id="KOG3826">
    <property type="taxonomic scope" value="Eukaryota"/>
</dbReference>
<evidence type="ECO:0000256" key="2">
    <source>
        <dbReference type="SAM" id="Phobius"/>
    </source>
</evidence>
<sequence>MTNENVSTAQRETLLGLTGLVAAALAGYAALYLAIGGPFAPGGALWGLCVLWVTGHVAGYITAKCRLPPLLGMVLAGLLLRNTGALTAEGVPLELSGKVRWACMALILLRAGLLVKLRAFRTRALMVLQLGALPCIKAATTYSAVLGLLFKMPPLLALAGGFLLAPACALSMSTDLQSLQQSEEARPSMTAGMPEVLTAASGASIALSTLFASLFCLLAFPHGPPSLIWLHPLVSALTGCAAGAAAAAVCSQRLFWRTPWQQTVIALLVAQTLAFLGFRYEYFGASVLALLVMGCGLSSFWDSAHPRLLTLPEPVRAKTAEEVGRRLDVIWTLAAEPLLLSLAGASVSFAALPHMATAKCLAAVAIGVCVKCLVSFFGLFGTSVSLKERVLITIYTLPQASVTLTMCFLPMHLAGQFVGASSDSFADYHRWADVLAMTAMMGVIVVTPLASVAMQLLAPRLREALQQSAPVSQPSGLAGEEMEAAGQLPARIKAAAGRRRSDNPFADVVPFGGNTSAPAGNAAPLLTRLVAGGIKIRSGGERTGSKRPSDEESQLLENSEEHQPSSSIYITAAAGAPEIEPETSAEGNRAPKYDSLSDESAHARLLGSHETQEPSWSTRIEGEDTSQRETGNPFASFLGNPFGLGRTLSKHFGSFRAAGGWVSPGAFSALKETEIELAEDQPTANNPMYDPRFQDYVVNTTEASFHANPTFGAAPQRNLAPDLHASEDRSMDVDMERDAGNMEEGGALLGAPNQAAAADWTALSTLRRMSAALVSAVSANAKRGSGQLAGEYDKAPATQEPLDRDSSVLQRPLDGQGGWLPSLGFQQKRTSESFLSGNHATRTLDNLAGTLTAGEESASMRDSGDLNFAVTDGFELEELPGRAHRLPITGQLSNYLTERVAISFDFLEDGTAEQAANKSGTSAVLEQQEKERSSDYALFAQLSAAAASGEESASRSAPFVLGYEIPFDTATEVEPAEPAAEASAAGGFTFAQHSPNLSPADINPIPFITPSATLLRQGSSTGHVLSTSDSSSDPNQAAHPNSSSAGARSSLSLDIDSVQVERPGAGNSNLLFSPVSGWLGKEEAARQPPPEFQLPDSEDAAPSLLASAQHAEYTPPLPHAEVIKKSLHVRVHASKELVGDTSMESIGLEDQESFAAELMTPSQQEKTEAAAAAAVNLEIEAENEQQGSEDRGFDEEISFSGAEASAELEGFDSIPLTPKPDGGDDSLDSQGVGPAGATSESGKILGDIISLAEEEISLQDDNVEEERPGDRPHSAGAATSDSNAWIGQPADDAASDVSIAWADQAADVVMSDVVSTGDRTAAGMEESTPEIEIKRAERPRSASRFREGLSSMRAVKEAGSATVGKFSSLPKSLGRLVRHSVSGGANTAAQTPGKGTRTSSFRNLLRPLSSRSVDSSAPSNSRAPDLYATVRPSSPPSLVTEEREEKGLGNMDNPVAESWLRKAYSITSPRPTDQDDLPVLDVPSTSDVWSKLADTASTSQPETDAGMAVTSHFSSAKRYSDVDAKSSALLRAQGSIKAYRRTDSSHKSTELRPPQSAAAAAQGSTLAVGGDESEEWDFEGEIEAASPKGPATFGKVPLDLRDFRKPESSEAGGSIVLEDVSLQEEGKGGKRKRYFARKLRHDN</sequence>
<feature type="compositionally biased region" description="Polar residues" evidence="1">
    <location>
        <begin position="1018"/>
        <end position="1041"/>
    </location>
</feature>
<feature type="region of interest" description="Disordered" evidence="1">
    <location>
        <begin position="578"/>
        <end position="635"/>
    </location>
</feature>
<feature type="region of interest" description="Disordered" evidence="1">
    <location>
        <begin position="784"/>
        <end position="804"/>
    </location>
</feature>
<feature type="transmembrane region" description="Helical" evidence="2">
    <location>
        <begin position="196"/>
        <end position="220"/>
    </location>
</feature>
<feature type="region of interest" description="Disordered" evidence="1">
    <location>
        <begin position="1491"/>
        <end position="1577"/>
    </location>
</feature>
<proteinExistence type="predicted"/>
<feature type="transmembrane region" description="Helical" evidence="2">
    <location>
        <begin position="434"/>
        <end position="458"/>
    </location>
</feature>
<feature type="compositionally biased region" description="Basic residues" evidence="1">
    <location>
        <begin position="1629"/>
        <end position="1643"/>
    </location>
</feature>
<feature type="compositionally biased region" description="Basic and acidic residues" evidence="1">
    <location>
        <begin position="1540"/>
        <end position="1550"/>
    </location>
</feature>
<evidence type="ECO:0008006" key="5">
    <source>
        <dbReference type="Google" id="ProtNLM"/>
    </source>
</evidence>
<dbReference type="OrthoDB" id="423807at2759"/>
<dbReference type="PANTHER" id="PTHR31102:SF1">
    <property type="entry name" value="CATION_H+ EXCHANGER DOMAIN-CONTAINING PROTEIN"/>
    <property type="match status" value="1"/>
</dbReference>
<feature type="compositionally biased region" description="Acidic residues" evidence="1">
    <location>
        <begin position="1252"/>
        <end position="1264"/>
    </location>
</feature>
<protein>
    <recommendedName>
        <fullName evidence="5">Cation/H+ exchanger domain-containing protein</fullName>
    </recommendedName>
</protein>
<dbReference type="GO" id="GO:0098662">
    <property type="term" value="P:inorganic cation transmembrane transport"/>
    <property type="evidence" value="ECO:0007669"/>
    <property type="project" value="TreeGrafter"/>
</dbReference>
<evidence type="ECO:0000313" key="4">
    <source>
        <dbReference type="Proteomes" id="UP000007264"/>
    </source>
</evidence>
<dbReference type="InterPro" id="IPR051843">
    <property type="entry name" value="CPA1_transporter"/>
</dbReference>
<evidence type="ECO:0000313" key="3">
    <source>
        <dbReference type="EMBL" id="EIE19311.1"/>
    </source>
</evidence>
<feature type="compositionally biased region" description="Basic and acidic residues" evidence="1">
    <location>
        <begin position="538"/>
        <end position="550"/>
    </location>
</feature>
<feature type="region of interest" description="Disordered" evidence="1">
    <location>
        <begin position="1623"/>
        <end position="1643"/>
    </location>
</feature>
<organism evidence="3 4">
    <name type="scientific">Coccomyxa subellipsoidea (strain C-169)</name>
    <name type="common">Green microalga</name>
    <dbReference type="NCBI Taxonomy" id="574566"/>
    <lineage>
        <taxon>Eukaryota</taxon>
        <taxon>Viridiplantae</taxon>
        <taxon>Chlorophyta</taxon>
        <taxon>core chlorophytes</taxon>
        <taxon>Trebouxiophyceae</taxon>
        <taxon>Trebouxiophyceae incertae sedis</taxon>
        <taxon>Coccomyxaceae</taxon>
        <taxon>Coccomyxa</taxon>
        <taxon>Coccomyxa subellipsoidea</taxon>
    </lineage>
</organism>
<feature type="compositionally biased region" description="Polar residues" evidence="1">
    <location>
        <begin position="1409"/>
        <end position="1422"/>
    </location>
</feature>
<dbReference type="Proteomes" id="UP000007264">
    <property type="component" value="Unassembled WGS sequence"/>
</dbReference>